<dbReference type="AlphaFoldDB" id="A0A149S2W4"/>
<name>A0A149S2W4_GLUJA</name>
<dbReference type="EMBL" id="JABCQN010000007">
    <property type="protein sequence ID" value="MBF0871665.1"/>
    <property type="molecule type" value="Genomic_DNA"/>
</dbReference>
<proteinExistence type="predicted"/>
<evidence type="ECO:0000313" key="1">
    <source>
        <dbReference type="EMBL" id="MBF0871665.1"/>
    </source>
</evidence>
<protein>
    <submittedName>
        <fullName evidence="1">Oxalurate catabolism protein HpxZ</fullName>
    </submittedName>
</protein>
<dbReference type="Proteomes" id="UP000661006">
    <property type="component" value="Unassembled WGS sequence"/>
</dbReference>
<dbReference type="NCBIfam" id="NF033625">
    <property type="entry name" value="HpxZ"/>
    <property type="match status" value="1"/>
</dbReference>
<comment type="caution">
    <text evidence="1">The sequence shown here is derived from an EMBL/GenBank/DDBJ whole genome shotgun (WGS) entry which is preliminary data.</text>
</comment>
<dbReference type="SUPFAM" id="SSF54427">
    <property type="entry name" value="NTF2-like"/>
    <property type="match status" value="1"/>
</dbReference>
<accession>A0A149S2W4</accession>
<organism evidence="1 2">
    <name type="scientific">Gluconobacter japonicus</name>
    <dbReference type="NCBI Taxonomy" id="376620"/>
    <lineage>
        <taxon>Bacteria</taxon>
        <taxon>Pseudomonadati</taxon>
        <taxon>Pseudomonadota</taxon>
        <taxon>Alphaproteobacteria</taxon>
        <taxon>Acetobacterales</taxon>
        <taxon>Acetobacteraceae</taxon>
        <taxon>Gluconobacter</taxon>
    </lineage>
</organism>
<dbReference type="GeneID" id="81475527"/>
<gene>
    <name evidence="1" type="primary">hpxZ</name>
    <name evidence="1" type="ORF">HKD32_12535</name>
</gene>
<dbReference type="InterPro" id="IPR032710">
    <property type="entry name" value="NTF2-like_dom_sf"/>
</dbReference>
<reference evidence="1" key="1">
    <citation type="submission" date="2020-04" db="EMBL/GenBank/DDBJ databases">
        <authorList>
            <person name="Sombolestani A."/>
        </authorList>
    </citation>
    <scope>NUCLEOTIDE SEQUENCE</scope>
    <source>
        <strain evidence="1">R71697</strain>
    </source>
</reference>
<reference evidence="1" key="2">
    <citation type="submission" date="2020-11" db="EMBL/GenBank/DDBJ databases">
        <title>Description of novel Gluconobacter species.</title>
        <authorList>
            <person name="Cleenwerck I."/>
            <person name="Cnockaert M."/>
            <person name="Borremans W."/>
            <person name="Wieme A.D."/>
            <person name="De Vuyst L."/>
            <person name="Vandamme P."/>
        </authorList>
    </citation>
    <scope>NUCLEOTIDE SEQUENCE</scope>
    <source>
        <strain evidence="1">R71697</strain>
    </source>
</reference>
<sequence>MTLNDPRIVAEVEPLADLYEKALGENDLQTLDDLFYAGPETVRYGVGENLYGIEEIREFRKKRPGGSPPRDVLRRVITTIGQDAAVVDLEFQRKGGTKIGRQSQTWFRTQNGWKILAAHVSLMADIS</sequence>
<dbReference type="Gene3D" id="3.10.450.50">
    <property type="match status" value="1"/>
</dbReference>
<dbReference type="Pfam" id="PF11533">
    <property type="entry name" value="AtzH-like"/>
    <property type="match status" value="1"/>
</dbReference>
<dbReference type="OrthoDB" id="9791198at2"/>
<evidence type="ECO:0000313" key="2">
    <source>
        <dbReference type="Proteomes" id="UP000661006"/>
    </source>
</evidence>
<dbReference type="InterPro" id="IPR024507">
    <property type="entry name" value="AtzH-like"/>
</dbReference>
<dbReference type="RefSeq" id="WP_061930454.1">
    <property type="nucleotide sequence ID" value="NZ_CP191376.1"/>
</dbReference>